<evidence type="ECO:0000313" key="3">
    <source>
        <dbReference type="Proteomes" id="UP001228905"/>
    </source>
</evidence>
<evidence type="ECO:0000313" key="2">
    <source>
        <dbReference type="EMBL" id="MDQ0464347.1"/>
    </source>
</evidence>
<proteinExistence type="predicted"/>
<dbReference type="InterPro" id="IPR013108">
    <property type="entry name" value="Amidohydro_3"/>
</dbReference>
<dbReference type="SUPFAM" id="SSF51556">
    <property type="entry name" value="Metallo-dependent hydrolases"/>
    <property type="match status" value="1"/>
</dbReference>
<dbReference type="Pfam" id="PF07969">
    <property type="entry name" value="Amidohydro_3"/>
    <property type="match status" value="1"/>
</dbReference>
<dbReference type="InterPro" id="IPR032466">
    <property type="entry name" value="Metal_Hydrolase"/>
</dbReference>
<evidence type="ECO:0000259" key="1">
    <source>
        <dbReference type="Pfam" id="PF07969"/>
    </source>
</evidence>
<feature type="domain" description="Amidohydrolase 3" evidence="1">
    <location>
        <begin position="43"/>
        <end position="552"/>
    </location>
</feature>
<sequence>MHDLVIRNGKVIDGTGGAAFMGDIAIEGGLIVAVGKVAGAGRREIDAAGLIVTPGWVDIHTHYDGQVTWDPYLSPSSWHGVTTAVMGNCGVGFAPVKRDRHDWLIELMEGVEDIPGSALAEGISWDWETFPEYLDSLDAQPRVLDVATQVPHSAVRAYVMGDRGARNEDATPEDIAAMSAIVAEGMAAGALGFSTSRTVVHTTKDGQVMPGTTAAAEELLAIGRAMAAYGPSVFEMSSDMNPAEAEFDWMKAMAMDTGVTVTYSLLQSPMNPKNWQKLLTMTAQARAQGASIAAQIACRPTGLVLGWQSTIHPFIARQSYRDIADLPFEARLAKLKDPAVRAAILADKSRPMGPLGMIMTQGFDRMFRLEQPDGHLDYEPRVEDSIAALAATSGAAPDAIVYDMLMEKDGRGYIYLPLLNYAEFNFDHIHAMMHDPNTVLSLSDGGAHCGVICDASFPTYMLTHWTRDRARGPTLPLEKVVSMQTRDTARLYGLNDRGVLAVGMKADLNVIDYEGLAIEAPEMVFDLPAQGRRMIQKARGYVATIVSGVVTYENGEATGAMPGRLVRGAQGVTAAIAAE</sequence>
<comment type="caution">
    <text evidence="2">The sequence shown here is derived from an EMBL/GenBank/DDBJ whole genome shotgun (WGS) entry which is preliminary data.</text>
</comment>
<reference evidence="2 3" key="1">
    <citation type="submission" date="2023-07" db="EMBL/GenBank/DDBJ databases">
        <title>Genomic Encyclopedia of Type Strains, Phase IV (KMG-IV): sequencing the most valuable type-strain genomes for metagenomic binning, comparative biology and taxonomic classification.</title>
        <authorList>
            <person name="Goeker M."/>
        </authorList>
    </citation>
    <scope>NUCLEOTIDE SEQUENCE [LARGE SCALE GENOMIC DNA]</scope>
    <source>
        <strain evidence="2 3">DSM 18695</strain>
    </source>
</reference>
<dbReference type="Proteomes" id="UP001228905">
    <property type="component" value="Unassembled WGS sequence"/>
</dbReference>
<dbReference type="EMBL" id="JAUSVS010000003">
    <property type="protein sequence ID" value="MDQ0464347.1"/>
    <property type="molecule type" value="Genomic_DNA"/>
</dbReference>
<protein>
    <submittedName>
        <fullName evidence="2">N-acyl-D-aspartate/D-glutamate deacylase</fullName>
    </submittedName>
</protein>
<dbReference type="RefSeq" id="WP_307348953.1">
    <property type="nucleotide sequence ID" value="NZ_JAUSVS010000003.1"/>
</dbReference>
<gene>
    <name evidence="2" type="ORF">QO010_002128</name>
</gene>
<name>A0ABU0IQQ7_9CAUL</name>
<keyword evidence="3" id="KW-1185">Reference proteome</keyword>
<organism evidence="2 3">
    <name type="scientific">Caulobacter ginsengisoli</name>
    <dbReference type="NCBI Taxonomy" id="400775"/>
    <lineage>
        <taxon>Bacteria</taxon>
        <taxon>Pseudomonadati</taxon>
        <taxon>Pseudomonadota</taxon>
        <taxon>Alphaproteobacteria</taxon>
        <taxon>Caulobacterales</taxon>
        <taxon>Caulobacteraceae</taxon>
        <taxon>Caulobacter</taxon>
    </lineage>
</organism>
<dbReference type="PANTHER" id="PTHR11647:SF1">
    <property type="entry name" value="COLLAPSIN RESPONSE MEDIATOR PROTEIN"/>
    <property type="match status" value="1"/>
</dbReference>
<dbReference type="InterPro" id="IPR011059">
    <property type="entry name" value="Metal-dep_hydrolase_composite"/>
</dbReference>
<dbReference type="Gene3D" id="2.30.40.10">
    <property type="entry name" value="Urease, subunit C, domain 1"/>
    <property type="match status" value="1"/>
</dbReference>
<dbReference type="CDD" id="cd01297">
    <property type="entry name" value="D-aminoacylase"/>
    <property type="match status" value="1"/>
</dbReference>
<dbReference type="PANTHER" id="PTHR11647">
    <property type="entry name" value="HYDRANTOINASE/DIHYDROPYRIMIDINASE FAMILY MEMBER"/>
    <property type="match status" value="1"/>
</dbReference>
<dbReference type="Gene3D" id="3.20.20.140">
    <property type="entry name" value="Metal-dependent hydrolases"/>
    <property type="match status" value="1"/>
</dbReference>
<dbReference type="InterPro" id="IPR050378">
    <property type="entry name" value="Metallo-dep_Hydrolases_sf"/>
</dbReference>
<accession>A0ABU0IQQ7</accession>
<dbReference type="SUPFAM" id="SSF51338">
    <property type="entry name" value="Composite domain of metallo-dependent hydrolases"/>
    <property type="match status" value="1"/>
</dbReference>